<organism evidence="2 3">
    <name type="scientific">Mesorhizobium delmotii</name>
    <dbReference type="NCBI Taxonomy" id="1631247"/>
    <lineage>
        <taxon>Bacteria</taxon>
        <taxon>Pseudomonadati</taxon>
        <taxon>Pseudomonadota</taxon>
        <taxon>Alphaproteobacteria</taxon>
        <taxon>Hyphomicrobiales</taxon>
        <taxon>Phyllobacteriaceae</taxon>
        <taxon>Mesorhizobium</taxon>
    </lineage>
</organism>
<keyword evidence="3" id="KW-1185">Reference proteome</keyword>
<name>A0A2P9AMT1_9HYPH</name>
<accession>A0A2P9AMT1</accession>
<keyword evidence="1" id="KW-0732">Signal</keyword>
<evidence type="ECO:0000256" key="1">
    <source>
        <dbReference type="SAM" id="SignalP"/>
    </source>
</evidence>
<proteinExistence type="predicted"/>
<dbReference type="Proteomes" id="UP000245698">
    <property type="component" value="Unassembled WGS sequence"/>
</dbReference>
<evidence type="ECO:0000313" key="2">
    <source>
        <dbReference type="EMBL" id="SJM32465.1"/>
    </source>
</evidence>
<sequence length="66" mass="7354">MRKFIWQMVTVVTSFIFFAELAAGELAGHGELAVLVPPYDRYHCIQPPNYDSAARGKGQKDAKKLA</sequence>
<evidence type="ECO:0000313" key="3">
    <source>
        <dbReference type="Proteomes" id="UP000245698"/>
    </source>
</evidence>
<dbReference type="AlphaFoldDB" id="A0A2P9AMT1"/>
<reference evidence="3" key="1">
    <citation type="submission" date="2016-12" db="EMBL/GenBank/DDBJ databases">
        <authorList>
            <person name="Brunel B."/>
        </authorList>
    </citation>
    <scope>NUCLEOTIDE SEQUENCE [LARGE SCALE GENOMIC DNA]</scope>
</reference>
<dbReference type="EMBL" id="FUIG01000036">
    <property type="protein sequence ID" value="SJM32465.1"/>
    <property type="molecule type" value="Genomic_DNA"/>
</dbReference>
<gene>
    <name evidence="2" type="ORF">BQ8482_290060</name>
</gene>
<feature type="chain" id="PRO_5017659175" evidence="1">
    <location>
        <begin position="23"/>
        <end position="66"/>
    </location>
</feature>
<feature type="signal peptide" evidence="1">
    <location>
        <begin position="1"/>
        <end position="22"/>
    </location>
</feature>
<protein>
    <submittedName>
        <fullName evidence="2">Uncharacterized protein</fullName>
    </submittedName>
</protein>